<dbReference type="EMBL" id="JAESDN010000002">
    <property type="protein sequence ID" value="KAG7055200.1"/>
    <property type="molecule type" value="Genomic_DNA"/>
</dbReference>
<feature type="non-terminal residue" evidence="1">
    <location>
        <position position="1"/>
    </location>
</feature>
<evidence type="ECO:0000313" key="1">
    <source>
        <dbReference type="EMBL" id="KAG7055200.1"/>
    </source>
</evidence>
<keyword evidence="2" id="KW-1185">Reference proteome</keyword>
<comment type="caution">
    <text evidence="1">The sequence shown here is derived from an EMBL/GenBank/DDBJ whole genome shotgun (WGS) entry which is preliminary data.</text>
</comment>
<proteinExistence type="predicted"/>
<reference evidence="1" key="1">
    <citation type="submission" date="2021-05" db="EMBL/GenBank/DDBJ databases">
        <title>Comparative genomics of three Colletotrichum scovillei strains and genetic complementation revealed genes involved fungal growth and virulence on chili pepper.</title>
        <authorList>
            <person name="Hsieh D.-K."/>
            <person name="Chuang S.-C."/>
            <person name="Chen C.-Y."/>
            <person name="Chao Y.-T."/>
            <person name="Lu M.-Y.J."/>
            <person name="Lee M.-H."/>
            <person name="Shih M.-C."/>
        </authorList>
    </citation>
    <scope>NUCLEOTIDE SEQUENCE</scope>
    <source>
        <strain evidence="1">Coll-153</strain>
    </source>
</reference>
<protein>
    <submittedName>
        <fullName evidence="1">Uncharacterized protein</fullName>
    </submittedName>
</protein>
<gene>
    <name evidence="1" type="ORF">JMJ77_007666</name>
</gene>
<evidence type="ECO:0000313" key="2">
    <source>
        <dbReference type="Proteomes" id="UP000699042"/>
    </source>
</evidence>
<name>A0A9P7RCY2_9PEZI</name>
<organism evidence="1 2">
    <name type="scientific">Colletotrichum scovillei</name>
    <dbReference type="NCBI Taxonomy" id="1209932"/>
    <lineage>
        <taxon>Eukaryota</taxon>
        <taxon>Fungi</taxon>
        <taxon>Dikarya</taxon>
        <taxon>Ascomycota</taxon>
        <taxon>Pezizomycotina</taxon>
        <taxon>Sordariomycetes</taxon>
        <taxon>Hypocreomycetidae</taxon>
        <taxon>Glomerellales</taxon>
        <taxon>Glomerellaceae</taxon>
        <taxon>Colletotrichum</taxon>
        <taxon>Colletotrichum acutatum species complex</taxon>
    </lineage>
</organism>
<dbReference type="AlphaFoldDB" id="A0A9P7RCY2"/>
<accession>A0A9P7RCY2</accession>
<dbReference type="Proteomes" id="UP000699042">
    <property type="component" value="Unassembled WGS sequence"/>
</dbReference>
<sequence>RLPIYFQQGKKEDTILPPFESKQVLRNKQGTTALISKRYLNSECIRYSRNTGSACAILTSLPLRPGQACG</sequence>